<dbReference type="RefSeq" id="WP_345028786.1">
    <property type="nucleotide sequence ID" value="NZ_BAABEY010000021.1"/>
</dbReference>
<protein>
    <submittedName>
        <fullName evidence="2">Crp/Fnr family transcriptional regulator</fullName>
    </submittedName>
</protein>
<dbReference type="SUPFAM" id="SSF51206">
    <property type="entry name" value="cAMP-binding domain-like"/>
    <property type="match status" value="1"/>
</dbReference>
<organism evidence="2 3">
    <name type="scientific">Ravibacter arvi</name>
    <dbReference type="NCBI Taxonomy" id="2051041"/>
    <lineage>
        <taxon>Bacteria</taxon>
        <taxon>Pseudomonadati</taxon>
        <taxon>Bacteroidota</taxon>
        <taxon>Cytophagia</taxon>
        <taxon>Cytophagales</taxon>
        <taxon>Spirosomataceae</taxon>
        <taxon>Ravibacter</taxon>
    </lineage>
</organism>
<accession>A0ABP8LZJ7</accession>
<keyword evidence="3" id="KW-1185">Reference proteome</keyword>
<gene>
    <name evidence="2" type="ORF">GCM10023091_21690</name>
</gene>
<evidence type="ECO:0000259" key="1">
    <source>
        <dbReference type="PROSITE" id="PS50042"/>
    </source>
</evidence>
<dbReference type="PROSITE" id="PS00888">
    <property type="entry name" value="CNMP_BINDING_1"/>
    <property type="match status" value="1"/>
</dbReference>
<dbReference type="Pfam" id="PF00027">
    <property type="entry name" value="cNMP_binding"/>
    <property type="match status" value="1"/>
</dbReference>
<feature type="domain" description="Cyclic nucleotide-binding" evidence="1">
    <location>
        <begin position="17"/>
        <end position="114"/>
    </location>
</feature>
<dbReference type="CDD" id="cd00038">
    <property type="entry name" value="CAP_ED"/>
    <property type="match status" value="1"/>
</dbReference>
<dbReference type="InterPro" id="IPR018490">
    <property type="entry name" value="cNMP-bd_dom_sf"/>
</dbReference>
<dbReference type="Proteomes" id="UP001501508">
    <property type="component" value="Unassembled WGS sequence"/>
</dbReference>
<dbReference type="PROSITE" id="PS50042">
    <property type="entry name" value="CNMP_BINDING_3"/>
    <property type="match status" value="1"/>
</dbReference>
<dbReference type="InterPro" id="IPR018488">
    <property type="entry name" value="cNMP-bd_CS"/>
</dbReference>
<dbReference type="Gene3D" id="2.60.120.10">
    <property type="entry name" value="Jelly Rolls"/>
    <property type="match status" value="1"/>
</dbReference>
<reference evidence="3" key="1">
    <citation type="journal article" date="2019" name="Int. J. Syst. Evol. Microbiol.">
        <title>The Global Catalogue of Microorganisms (GCM) 10K type strain sequencing project: providing services to taxonomists for standard genome sequencing and annotation.</title>
        <authorList>
            <consortium name="The Broad Institute Genomics Platform"/>
            <consortium name="The Broad Institute Genome Sequencing Center for Infectious Disease"/>
            <person name="Wu L."/>
            <person name="Ma J."/>
        </authorList>
    </citation>
    <scope>NUCLEOTIDE SEQUENCE [LARGE SCALE GENOMIC DNA]</scope>
    <source>
        <strain evidence="3">JCM 31920</strain>
    </source>
</reference>
<dbReference type="InterPro" id="IPR014710">
    <property type="entry name" value="RmlC-like_jellyroll"/>
</dbReference>
<dbReference type="EMBL" id="BAABEY010000021">
    <property type="protein sequence ID" value="GAA4439476.1"/>
    <property type="molecule type" value="Genomic_DNA"/>
</dbReference>
<proteinExistence type="predicted"/>
<name>A0ABP8LZJ7_9BACT</name>
<evidence type="ECO:0000313" key="3">
    <source>
        <dbReference type="Proteomes" id="UP001501508"/>
    </source>
</evidence>
<comment type="caution">
    <text evidence="2">The sequence shown here is derived from an EMBL/GenBank/DDBJ whole genome shotgun (WGS) entry which is preliminary data.</text>
</comment>
<evidence type="ECO:0000313" key="2">
    <source>
        <dbReference type="EMBL" id="GAA4439476.1"/>
    </source>
</evidence>
<dbReference type="InterPro" id="IPR000595">
    <property type="entry name" value="cNMP-bd_dom"/>
</dbReference>
<sequence length="190" mass="21749">MKDIVRSAYRHPLLVGEDLERLVAAHHRCEVEKGKVLIPEGQVAGEYYILQSGLIRAFVHDYEGSEITTEFFVAGEIAIVPDSLFQRSPSKETLVAATNSVLWKISFDDFQLLFHQVPGFSEWGRLWFTQQLFAMKQRSLEMITAKATDRYLRLVTEKPQIIQHVPLKQIASFLGITDTSLSRIRKEISQ</sequence>